<dbReference type="AlphaFoldDB" id="A0A7I8WLU9"/>
<dbReference type="EMBL" id="CAJFDI010000003">
    <property type="protein sequence ID" value="CAD5219527.1"/>
    <property type="molecule type" value="Genomic_DNA"/>
</dbReference>
<evidence type="ECO:0000313" key="2">
    <source>
        <dbReference type="EMBL" id="CAD5219527.1"/>
    </source>
</evidence>
<comment type="caution">
    <text evidence="2">The sequence shown here is derived from an EMBL/GenBank/DDBJ whole genome shotgun (WGS) entry which is preliminary data.</text>
</comment>
<evidence type="ECO:0000256" key="1">
    <source>
        <dbReference type="SAM" id="MobiDB-lite"/>
    </source>
</evidence>
<accession>A0A7I8WLU9</accession>
<evidence type="ECO:0000313" key="3">
    <source>
        <dbReference type="Proteomes" id="UP000659654"/>
    </source>
</evidence>
<feature type="region of interest" description="Disordered" evidence="1">
    <location>
        <begin position="1"/>
        <end position="29"/>
    </location>
</feature>
<keyword evidence="3" id="KW-1185">Reference proteome</keyword>
<protein>
    <submittedName>
        <fullName evidence="2">(pine wood nematode) hypothetical protein</fullName>
    </submittedName>
</protein>
<proteinExistence type="predicted"/>
<gene>
    <name evidence="2" type="ORF">BXYJ_LOCUS5723</name>
</gene>
<feature type="compositionally biased region" description="Basic and acidic residues" evidence="1">
    <location>
        <begin position="1"/>
        <end position="13"/>
    </location>
</feature>
<sequence length="73" mass="8315">MPRSTRTDFRSNNKDVNQSNQPFFGHGGRNNEIGRWKSRVVGAKGGNKLLPGIRFHSSRPYFCSTLCPFRCLD</sequence>
<dbReference type="Proteomes" id="UP000659654">
    <property type="component" value="Unassembled WGS sequence"/>
</dbReference>
<dbReference type="EMBL" id="CAJFCV020000003">
    <property type="protein sequence ID" value="CAG9104895.1"/>
    <property type="molecule type" value="Genomic_DNA"/>
</dbReference>
<reference evidence="2" key="1">
    <citation type="submission" date="2020-09" db="EMBL/GenBank/DDBJ databases">
        <authorList>
            <person name="Kikuchi T."/>
        </authorList>
    </citation>
    <scope>NUCLEOTIDE SEQUENCE</scope>
    <source>
        <strain evidence="2">Ka4C1</strain>
    </source>
</reference>
<dbReference type="Proteomes" id="UP000582659">
    <property type="component" value="Unassembled WGS sequence"/>
</dbReference>
<organism evidence="2 3">
    <name type="scientific">Bursaphelenchus xylophilus</name>
    <name type="common">Pinewood nematode worm</name>
    <name type="synonym">Aphelenchoides xylophilus</name>
    <dbReference type="NCBI Taxonomy" id="6326"/>
    <lineage>
        <taxon>Eukaryota</taxon>
        <taxon>Metazoa</taxon>
        <taxon>Ecdysozoa</taxon>
        <taxon>Nematoda</taxon>
        <taxon>Chromadorea</taxon>
        <taxon>Rhabditida</taxon>
        <taxon>Tylenchina</taxon>
        <taxon>Tylenchomorpha</taxon>
        <taxon>Aphelenchoidea</taxon>
        <taxon>Aphelenchoididae</taxon>
        <taxon>Bursaphelenchus</taxon>
    </lineage>
</organism>
<name>A0A7I8WLU9_BURXY</name>